<dbReference type="InterPro" id="IPR029058">
    <property type="entry name" value="AB_hydrolase_fold"/>
</dbReference>
<dbReference type="HOGENOM" id="CLU_049413_6_1_9"/>
<dbReference type="Proteomes" id="UP000000444">
    <property type="component" value="Chromosome"/>
</dbReference>
<organism evidence="2 3">
    <name type="scientific">Staphylococcus carnosus (strain TM300)</name>
    <dbReference type="NCBI Taxonomy" id="396513"/>
    <lineage>
        <taxon>Bacteria</taxon>
        <taxon>Bacillati</taxon>
        <taxon>Bacillota</taxon>
        <taxon>Bacilli</taxon>
        <taxon>Bacillales</taxon>
        <taxon>Staphylococcaceae</taxon>
        <taxon>Staphylococcus</taxon>
    </lineage>
</organism>
<dbReference type="SUPFAM" id="SSF53474">
    <property type="entry name" value="alpha/beta-Hydrolases"/>
    <property type="match status" value="1"/>
</dbReference>
<proteinExistence type="predicted"/>
<reference evidence="2 3" key="1">
    <citation type="journal article" date="2009" name="Appl. Environ. Microbiol.">
        <title>Genome analysis of the meat starter culture bacterium Staphylococcus carnosus TM300.</title>
        <authorList>
            <person name="Rosenstein R."/>
            <person name="Nerz C."/>
            <person name="Biswas L."/>
            <person name="Resch A."/>
            <person name="Raddatz G."/>
            <person name="Schuster S.C."/>
            <person name="Goetz F."/>
        </authorList>
    </citation>
    <scope>NUCLEOTIDE SEQUENCE [LARGE SCALE GENOMIC DNA]</scope>
    <source>
        <strain evidence="2 3">TM300</strain>
    </source>
</reference>
<dbReference type="KEGG" id="sca:SCA_0075"/>
<keyword evidence="3" id="KW-1185">Reference proteome</keyword>
<feature type="domain" description="Phospholipase/carboxylesterase/thioesterase" evidence="1">
    <location>
        <begin position="72"/>
        <end position="198"/>
    </location>
</feature>
<dbReference type="InterPro" id="IPR003140">
    <property type="entry name" value="PLipase/COase/thioEstase"/>
</dbReference>
<dbReference type="GO" id="GO:0016787">
    <property type="term" value="F:hydrolase activity"/>
    <property type="evidence" value="ECO:0007669"/>
    <property type="project" value="InterPro"/>
</dbReference>
<dbReference type="eggNOG" id="COG0400">
    <property type="taxonomic scope" value="Bacteria"/>
</dbReference>
<dbReference type="EMBL" id="AM295250">
    <property type="protein sequence ID" value="CAL26989.1"/>
    <property type="molecule type" value="Genomic_DNA"/>
</dbReference>
<name>B9DLL3_STACT</name>
<accession>B9DLL3</accession>
<evidence type="ECO:0000313" key="3">
    <source>
        <dbReference type="Proteomes" id="UP000000444"/>
    </source>
</evidence>
<evidence type="ECO:0000313" key="2">
    <source>
        <dbReference type="EMBL" id="CAL26989.1"/>
    </source>
</evidence>
<protein>
    <submittedName>
        <fullName evidence="2">Phospholipase/carboxylesterase</fullName>
    </submittedName>
</protein>
<dbReference type="AlphaFoldDB" id="B9DLL3"/>
<evidence type="ECO:0000259" key="1">
    <source>
        <dbReference type="Pfam" id="PF02230"/>
    </source>
</evidence>
<dbReference type="Pfam" id="PF02230">
    <property type="entry name" value="Abhydrolase_2"/>
    <property type="match status" value="1"/>
</dbReference>
<sequence length="200" mass="22301">MDMKHIFRKGKDSNQPTFIMFHGTGGDETDLIPVALRLNPDYNVLSVKGNVSEGGTARFFKRVGEGQYDWEDLAERSDELNDFLREAAEHYNFDLNKAVLVGFSNGSNMAINLLLREDTTFAKALLFAPLYPADIENVRDLSNMTIFLSMGTQDPIVPVSESERVIDIFKRSGAKVETHWTVSHGITEAALNDAAKALED</sequence>
<dbReference type="Gene3D" id="3.40.50.1820">
    <property type="entry name" value="alpha/beta hydrolase"/>
    <property type="match status" value="1"/>
</dbReference>
<gene>
    <name evidence="2" type="ordered locus">Sca_0075</name>
</gene>